<dbReference type="SUPFAM" id="SSF49899">
    <property type="entry name" value="Concanavalin A-like lectins/glucanases"/>
    <property type="match status" value="1"/>
</dbReference>
<proteinExistence type="inferred from homology"/>
<dbReference type="Gene3D" id="2.60.120.560">
    <property type="entry name" value="Exo-inulinase, domain 1"/>
    <property type="match status" value="1"/>
</dbReference>
<dbReference type="AlphaFoldDB" id="A0A9D1SGI6"/>
<dbReference type="GO" id="GO:0005975">
    <property type="term" value="P:carbohydrate metabolic process"/>
    <property type="evidence" value="ECO:0007669"/>
    <property type="project" value="InterPro"/>
</dbReference>
<keyword evidence="3 5" id="KW-0378">Hydrolase</keyword>
<dbReference type="SUPFAM" id="SSF75005">
    <property type="entry name" value="Arabinanase/levansucrase/invertase"/>
    <property type="match status" value="1"/>
</dbReference>
<evidence type="ECO:0000256" key="1">
    <source>
        <dbReference type="ARBA" id="ARBA00009902"/>
    </source>
</evidence>
<dbReference type="InterPro" id="IPR013148">
    <property type="entry name" value="Glyco_hydro_32_N"/>
</dbReference>
<dbReference type="PANTHER" id="PTHR43101">
    <property type="entry name" value="BETA-FRUCTOSIDASE"/>
    <property type="match status" value="1"/>
</dbReference>
<comment type="similarity">
    <text evidence="1 5">Belongs to the glycosyl hydrolase 32 family.</text>
</comment>
<dbReference type="SMART" id="SM00640">
    <property type="entry name" value="Glyco_32"/>
    <property type="match status" value="1"/>
</dbReference>
<dbReference type="Proteomes" id="UP000824081">
    <property type="component" value="Unassembled WGS sequence"/>
</dbReference>
<evidence type="ECO:0000256" key="4">
    <source>
        <dbReference type="ARBA" id="ARBA00023295"/>
    </source>
</evidence>
<evidence type="ECO:0000259" key="7">
    <source>
        <dbReference type="Pfam" id="PF08244"/>
    </source>
</evidence>
<evidence type="ECO:0000313" key="8">
    <source>
        <dbReference type="EMBL" id="HIU58852.1"/>
    </source>
</evidence>
<dbReference type="InterPro" id="IPR051214">
    <property type="entry name" value="GH32_Enzymes"/>
</dbReference>
<protein>
    <recommendedName>
        <fullName evidence="2">beta-fructofuranosidase</fullName>
        <ecNumber evidence="2">3.2.1.26</ecNumber>
    </recommendedName>
</protein>
<dbReference type="InterPro" id="IPR013320">
    <property type="entry name" value="ConA-like_dom_sf"/>
</dbReference>
<dbReference type="EC" id="3.2.1.26" evidence="2"/>
<reference evidence="8" key="2">
    <citation type="journal article" date="2021" name="PeerJ">
        <title>Extensive microbial diversity within the chicken gut microbiome revealed by metagenomics and culture.</title>
        <authorList>
            <person name="Gilroy R."/>
            <person name="Ravi A."/>
            <person name="Getino M."/>
            <person name="Pursley I."/>
            <person name="Horton D.L."/>
            <person name="Alikhan N.F."/>
            <person name="Baker D."/>
            <person name="Gharbi K."/>
            <person name="Hall N."/>
            <person name="Watson M."/>
            <person name="Adriaenssens E.M."/>
            <person name="Foster-Nyarko E."/>
            <person name="Jarju S."/>
            <person name="Secka A."/>
            <person name="Antonio M."/>
            <person name="Oren A."/>
            <person name="Chaudhuri R.R."/>
            <person name="La Ragione R."/>
            <person name="Hildebrand F."/>
            <person name="Pallen M.J."/>
        </authorList>
    </citation>
    <scope>NUCLEOTIDE SEQUENCE</scope>
    <source>
        <strain evidence="8">11687</strain>
    </source>
</reference>
<dbReference type="Pfam" id="PF08244">
    <property type="entry name" value="Glyco_hydro_32C"/>
    <property type="match status" value="1"/>
</dbReference>
<dbReference type="Gene3D" id="2.115.10.20">
    <property type="entry name" value="Glycosyl hydrolase domain, family 43"/>
    <property type="match status" value="1"/>
</dbReference>
<evidence type="ECO:0000256" key="5">
    <source>
        <dbReference type="RuleBase" id="RU362110"/>
    </source>
</evidence>
<organism evidence="8 9">
    <name type="scientific">Candidatus Scatosoma pullistercoris</name>
    <dbReference type="NCBI Taxonomy" id="2840934"/>
    <lineage>
        <taxon>Bacteria</taxon>
        <taxon>Bacillati</taxon>
        <taxon>Bacillota</taxon>
        <taxon>Clostridia</taxon>
        <taxon>Candidatus Scatosoma</taxon>
    </lineage>
</organism>
<name>A0A9D1SGI6_9FIRM</name>
<comment type="caution">
    <text evidence="8">The sequence shown here is derived from an EMBL/GenBank/DDBJ whole genome shotgun (WGS) entry which is preliminary data.</text>
</comment>
<reference evidence="8" key="1">
    <citation type="submission" date="2020-10" db="EMBL/GenBank/DDBJ databases">
        <authorList>
            <person name="Gilroy R."/>
        </authorList>
    </citation>
    <scope>NUCLEOTIDE SEQUENCE</scope>
    <source>
        <strain evidence="8">11687</strain>
    </source>
</reference>
<feature type="domain" description="Glycosyl hydrolase family 32 N-terminal" evidence="6">
    <location>
        <begin position="1"/>
        <end position="301"/>
    </location>
</feature>
<sequence length="425" mass="48601">PPVGWMNDPNGLSKIRGRYHVFFQYAPESADGRGMHGWGLYTSPDLLVWTYEGMKIYPDAPFDEDGAYSGSVVPEGKGFRLYYTGNVKHKDKAYDYISDGRESNTVLIRSEDGIALGKKQVLLRTEDYPAEFTRHIRDPKVNRTEKRYEMFLGGRLKGDKGAVLRYQSADGENFSLEEILTTKKPFGYMWECPDFFRLDGREYLCVSPQGMPHERYRYQNRYASGYFEGAVSEDNFREWDFGFDFYAPQTFWDGTRRILYGWIGMPDAPYDNLPTVAEGWQGALTMPRVLTAGKRGLLQNPAPELESLRGRELSAEEESDSFELLLRSIAPGTRVELCGALSLSFGESEVVLRFFSPAGRGREVRRAATAAKCARIFLDVSVCEIYLNDGEAVLTTRLYPECYTLRIDGDCLCRRYEMLPLHYRE</sequence>
<feature type="non-terminal residue" evidence="8">
    <location>
        <position position="1"/>
    </location>
</feature>
<accession>A0A9D1SGI6</accession>
<keyword evidence="4 5" id="KW-0326">Glycosidase</keyword>
<gene>
    <name evidence="8" type="ORF">IAC57_02000</name>
</gene>
<dbReference type="InterPro" id="IPR013189">
    <property type="entry name" value="Glyco_hydro_32_C"/>
</dbReference>
<dbReference type="GO" id="GO:0004564">
    <property type="term" value="F:beta-fructofuranosidase activity"/>
    <property type="evidence" value="ECO:0007669"/>
    <property type="project" value="UniProtKB-EC"/>
</dbReference>
<dbReference type="CDD" id="cd18623">
    <property type="entry name" value="GH32_ScrB-like"/>
    <property type="match status" value="1"/>
</dbReference>
<evidence type="ECO:0000256" key="2">
    <source>
        <dbReference type="ARBA" id="ARBA00012758"/>
    </source>
</evidence>
<dbReference type="Pfam" id="PF00251">
    <property type="entry name" value="Glyco_hydro_32N"/>
    <property type="match status" value="1"/>
</dbReference>
<dbReference type="InterPro" id="IPR023296">
    <property type="entry name" value="Glyco_hydro_beta-prop_sf"/>
</dbReference>
<evidence type="ECO:0000256" key="3">
    <source>
        <dbReference type="ARBA" id="ARBA00022801"/>
    </source>
</evidence>
<feature type="domain" description="Glycosyl hydrolase family 32 C-terminal" evidence="7">
    <location>
        <begin position="375"/>
        <end position="401"/>
    </location>
</feature>
<evidence type="ECO:0000313" key="9">
    <source>
        <dbReference type="Proteomes" id="UP000824081"/>
    </source>
</evidence>
<dbReference type="InterPro" id="IPR001362">
    <property type="entry name" value="Glyco_hydro_32"/>
</dbReference>
<dbReference type="PANTHER" id="PTHR43101:SF1">
    <property type="entry name" value="BETA-FRUCTOSIDASE"/>
    <property type="match status" value="1"/>
</dbReference>
<dbReference type="EMBL" id="DVMZ01000056">
    <property type="protein sequence ID" value="HIU58852.1"/>
    <property type="molecule type" value="Genomic_DNA"/>
</dbReference>
<evidence type="ECO:0000259" key="6">
    <source>
        <dbReference type="Pfam" id="PF00251"/>
    </source>
</evidence>